<dbReference type="eggNOG" id="COG0681">
    <property type="taxonomic scope" value="Bacteria"/>
</dbReference>
<dbReference type="InterPro" id="IPR036286">
    <property type="entry name" value="LexA/Signal_pep-like_sf"/>
</dbReference>
<dbReference type="CDD" id="cd06462">
    <property type="entry name" value="Peptidase_S24_S26"/>
    <property type="match status" value="1"/>
</dbReference>
<accession>A0A0A0JH15</accession>
<dbReference type="Proteomes" id="UP000030002">
    <property type="component" value="Unassembled WGS sequence"/>
</dbReference>
<gene>
    <name evidence="1" type="ORF">N802_02535</name>
</gene>
<name>A0A0A0JH15_9MICO</name>
<protein>
    <submittedName>
        <fullName evidence="1">Peptidase S24</fullName>
    </submittedName>
</protein>
<keyword evidence="2" id="KW-1185">Reference proteome</keyword>
<reference evidence="1 2" key="1">
    <citation type="submission" date="2013-08" db="EMBL/GenBank/DDBJ databases">
        <title>The genome sequence of Knoellia sinensis.</title>
        <authorList>
            <person name="Zhu W."/>
            <person name="Wang G."/>
        </authorList>
    </citation>
    <scope>NUCLEOTIDE SEQUENCE [LARGE SCALE GENOMIC DNA]</scope>
    <source>
        <strain evidence="1 2">KCTC 19936</strain>
    </source>
</reference>
<sequence>MRGRSMEPTLREGDLLLALWGARVRPGVVAVVQLPADASGTPRPVSVKRIVGVDPEARDRWWLESDNAREGVSSFEIGSLAPSDVVAVVTTRLWPSPGKVTVRHTP</sequence>
<dbReference type="Gene3D" id="2.10.109.10">
    <property type="entry name" value="Umud Fragment, subunit A"/>
    <property type="match status" value="1"/>
</dbReference>
<proteinExistence type="predicted"/>
<evidence type="ECO:0000313" key="2">
    <source>
        <dbReference type="Proteomes" id="UP000030002"/>
    </source>
</evidence>
<dbReference type="SUPFAM" id="SSF51306">
    <property type="entry name" value="LexA/Signal peptidase"/>
    <property type="match status" value="1"/>
</dbReference>
<dbReference type="EMBL" id="AVPJ01000001">
    <property type="protein sequence ID" value="KGN34926.1"/>
    <property type="molecule type" value="Genomic_DNA"/>
</dbReference>
<evidence type="ECO:0000313" key="1">
    <source>
        <dbReference type="EMBL" id="KGN34926.1"/>
    </source>
</evidence>
<dbReference type="STRING" id="1385520.N802_02535"/>
<dbReference type="AlphaFoldDB" id="A0A0A0JH15"/>
<comment type="caution">
    <text evidence="1">The sequence shown here is derived from an EMBL/GenBank/DDBJ whole genome shotgun (WGS) entry which is preliminary data.</text>
</comment>
<organism evidence="1 2">
    <name type="scientific">Knoellia sinensis KCTC 19936</name>
    <dbReference type="NCBI Taxonomy" id="1385520"/>
    <lineage>
        <taxon>Bacteria</taxon>
        <taxon>Bacillati</taxon>
        <taxon>Actinomycetota</taxon>
        <taxon>Actinomycetes</taxon>
        <taxon>Micrococcales</taxon>
        <taxon>Intrasporangiaceae</taxon>
        <taxon>Knoellia</taxon>
    </lineage>
</organism>